<dbReference type="InterPro" id="IPR036986">
    <property type="entry name" value="S4_RNA-bd_sf"/>
</dbReference>
<gene>
    <name evidence="6" type="ORF">BINDI_0813</name>
</gene>
<dbReference type="EMBL" id="CP006018">
    <property type="protein sequence ID" value="AIC92083.1"/>
    <property type="molecule type" value="Genomic_DNA"/>
</dbReference>
<evidence type="ECO:0000256" key="1">
    <source>
        <dbReference type="ARBA" id="ARBA00022884"/>
    </source>
</evidence>
<dbReference type="InterPro" id="IPR029063">
    <property type="entry name" value="SAM-dependent_MTases_sf"/>
</dbReference>
<accession>A0A087VUW3</accession>
<evidence type="ECO:0000313" key="6">
    <source>
        <dbReference type="EMBL" id="AIC92083.1"/>
    </source>
</evidence>
<dbReference type="SUPFAM" id="SSF53335">
    <property type="entry name" value="S-adenosyl-L-methionine-dependent methyltransferases"/>
    <property type="match status" value="1"/>
</dbReference>
<keyword evidence="6" id="KW-0489">Methyltransferase</keyword>
<dbReference type="EC" id="2.1.1.226" evidence="6"/>
<feature type="region of interest" description="Disordered" evidence="4">
    <location>
        <begin position="1"/>
        <end position="22"/>
    </location>
</feature>
<evidence type="ECO:0000313" key="7">
    <source>
        <dbReference type="Proteomes" id="UP000028569"/>
    </source>
</evidence>
<dbReference type="KEGG" id="bii:BINDI_0813"/>
<evidence type="ECO:0000256" key="2">
    <source>
        <dbReference type="ARBA" id="ARBA00029460"/>
    </source>
</evidence>
<reference evidence="6 7" key="1">
    <citation type="journal article" date="2014" name="Appl. Environ. Microbiol.">
        <title>Genomic encyclopedia of type strains of the genus Bifidobacterium.</title>
        <authorList>
            <person name="Milani C."/>
            <person name="Lugli G.A."/>
            <person name="Duranti S."/>
            <person name="Turroni F."/>
            <person name="Bottacini F."/>
            <person name="Mangifesta M."/>
            <person name="Sanchez B."/>
            <person name="Viappiani A."/>
            <person name="Mancabelli L."/>
            <person name="Taminiau B."/>
            <person name="Delcenserie V."/>
            <person name="Barrangou R."/>
            <person name="Margolles A."/>
            <person name="van Sinderen D."/>
            <person name="Ventura M."/>
        </authorList>
    </citation>
    <scope>NUCLEOTIDE SEQUENCE [LARGE SCALE GENOMIC DNA]</scope>
    <source>
        <strain evidence="6 7">LMG 11587</strain>
    </source>
</reference>
<dbReference type="CDD" id="cd00165">
    <property type="entry name" value="S4"/>
    <property type="match status" value="1"/>
</dbReference>
<sequence>MDRTDSPESMEDAGSGAQVVEPGRLDRVIQDLGLADSRSRAQRLIQDGSVRLSGTVCTKPSTKVKTGDLIEVDKGPDYASRGAYKLAGAFEAFEPMGLPGPEGRHCLDIGASTGGFADLLLRRGASRVVALDVGQDQLIDRIARDSRVLEMSGVNIRDVGPDDLPYRPDYVVSDVSFISLTYVIPVLPAIIAPDTHCILLIKPQFEVGRTLLGHHGVVTEEDRRVQAVERVTRCAEESGFEVRGRIPSPITGAHGNIEYLLWLSNGPRP</sequence>
<organism evidence="6 7">
    <name type="scientific">Bifidobacterium [indicum] DSM 20214 = LMG 11587</name>
    <dbReference type="NCBI Taxonomy" id="1341694"/>
    <lineage>
        <taxon>Bacteria</taxon>
        <taxon>Bacillati</taxon>
        <taxon>Actinomycetota</taxon>
        <taxon>Actinomycetes</taxon>
        <taxon>Bifidobacteriales</taxon>
        <taxon>Bifidobacteriaceae</taxon>
        <taxon>Bifidobacterium</taxon>
    </lineage>
</organism>
<dbReference type="InterPro" id="IPR002877">
    <property type="entry name" value="RNA_MeTrfase_FtsJ_dom"/>
</dbReference>
<dbReference type="AlphaFoldDB" id="A0A087VUW3"/>
<dbReference type="GO" id="GO:0003723">
    <property type="term" value="F:RNA binding"/>
    <property type="evidence" value="ECO:0007669"/>
    <property type="project" value="UniProtKB-KW"/>
</dbReference>
<dbReference type="Proteomes" id="UP000028569">
    <property type="component" value="Chromosome"/>
</dbReference>
<dbReference type="GO" id="GO:0032259">
    <property type="term" value="P:methylation"/>
    <property type="evidence" value="ECO:0007669"/>
    <property type="project" value="UniProtKB-KW"/>
</dbReference>
<dbReference type="Gene3D" id="3.40.50.150">
    <property type="entry name" value="Vaccinia Virus protein VP39"/>
    <property type="match status" value="1"/>
</dbReference>
<dbReference type="SMART" id="SM00363">
    <property type="entry name" value="S4"/>
    <property type="match status" value="1"/>
</dbReference>
<evidence type="ECO:0000256" key="3">
    <source>
        <dbReference type="PROSITE-ProRule" id="PRU00182"/>
    </source>
</evidence>
<dbReference type="PANTHER" id="PTHR32319:SF0">
    <property type="entry name" value="BACTERIAL HEMOLYSIN-LIKE PROTEIN"/>
    <property type="match status" value="1"/>
</dbReference>
<keyword evidence="7" id="KW-1185">Reference proteome</keyword>
<name>A0A087VUW3_9BIFI</name>
<dbReference type="Pfam" id="PF01479">
    <property type="entry name" value="S4"/>
    <property type="match status" value="1"/>
</dbReference>
<dbReference type="EC" id="2.1.1.227" evidence="6"/>
<dbReference type="SUPFAM" id="SSF55174">
    <property type="entry name" value="Alpha-L RNA-binding motif"/>
    <property type="match status" value="1"/>
</dbReference>
<keyword evidence="1 3" id="KW-0694">RNA-binding</keyword>
<dbReference type="InterPro" id="IPR002942">
    <property type="entry name" value="S4_RNA-bd"/>
</dbReference>
<dbReference type="CDD" id="cd02440">
    <property type="entry name" value="AdoMet_MTases"/>
    <property type="match status" value="1"/>
</dbReference>
<dbReference type="PROSITE" id="PS50889">
    <property type="entry name" value="S4"/>
    <property type="match status" value="1"/>
</dbReference>
<dbReference type="PANTHER" id="PTHR32319">
    <property type="entry name" value="BACTERIAL HEMOLYSIN-LIKE PROTEIN"/>
    <property type="match status" value="1"/>
</dbReference>
<protein>
    <submittedName>
        <fullName evidence="6">Hemolysin-like protein</fullName>
        <ecNumber evidence="6">2.1.1.226</ecNumber>
        <ecNumber evidence="6">2.1.1.227</ecNumber>
    </submittedName>
</protein>
<dbReference type="Pfam" id="PF01728">
    <property type="entry name" value="FtsJ"/>
    <property type="match status" value="1"/>
</dbReference>
<dbReference type="InterPro" id="IPR004538">
    <property type="entry name" value="Hemolysin_A/TlyA"/>
</dbReference>
<comment type="similarity">
    <text evidence="2">Belongs to the TlyA family.</text>
</comment>
<dbReference type="GO" id="GO:0008168">
    <property type="term" value="F:methyltransferase activity"/>
    <property type="evidence" value="ECO:0007669"/>
    <property type="project" value="UniProtKB-KW"/>
</dbReference>
<proteinExistence type="inferred from homology"/>
<dbReference type="PIRSF" id="PIRSF005578">
    <property type="entry name" value="TlyA"/>
    <property type="match status" value="1"/>
</dbReference>
<evidence type="ECO:0000259" key="5">
    <source>
        <dbReference type="SMART" id="SM00363"/>
    </source>
</evidence>
<feature type="domain" description="RNA-binding S4" evidence="5">
    <location>
        <begin position="23"/>
        <end position="87"/>
    </location>
</feature>
<dbReference type="Gene3D" id="3.10.290.10">
    <property type="entry name" value="RNA-binding S4 domain"/>
    <property type="match status" value="1"/>
</dbReference>
<dbReference type="InterPro" id="IPR047048">
    <property type="entry name" value="TlyA"/>
</dbReference>
<dbReference type="HOGENOM" id="CLU_058015_1_0_11"/>
<keyword evidence="6" id="KW-0808">Transferase</keyword>
<evidence type="ECO:0000256" key="4">
    <source>
        <dbReference type="SAM" id="MobiDB-lite"/>
    </source>
</evidence>